<dbReference type="InterPro" id="IPR052922">
    <property type="entry name" value="Cytidylate_Kinase-2"/>
</dbReference>
<protein>
    <submittedName>
        <fullName evidence="1">DNA topology modulation protein FlaR</fullName>
        <ecNumber evidence="1">2.7.4.3</ecNumber>
    </submittedName>
</protein>
<accession>U4QMX1</accession>
<keyword evidence="1" id="KW-0808">Transferase</keyword>
<dbReference type="PANTHER" id="PTHR37816">
    <property type="entry name" value="YALI0E33011P"/>
    <property type="match status" value="1"/>
</dbReference>
<gene>
    <name evidence="1" type="ORF">LHCIRMBIA953_00553</name>
</gene>
<comment type="caution">
    <text evidence="1">The sequence shown here is derived from an EMBL/GenBank/DDBJ whole genome shotgun (WGS) entry which is preliminary data.</text>
</comment>
<dbReference type="EMBL" id="CBUH010000123">
    <property type="protein sequence ID" value="CDI42800.1"/>
    <property type="molecule type" value="Genomic_DNA"/>
</dbReference>
<dbReference type="EC" id="2.7.4.3" evidence="1"/>
<dbReference type="Proteomes" id="UP000017243">
    <property type="component" value="Unassembled WGS sequence"/>
</dbReference>
<dbReference type="GO" id="GO:0004017">
    <property type="term" value="F:AMP kinase activity"/>
    <property type="evidence" value="ECO:0007669"/>
    <property type="project" value="UniProtKB-EC"/>
</dbReference>
<evidence type="ECO:0000313" key="2">
    <source>
        <dbReference type="Proteomes" id="UP000017243"/>
    </source>
</evidence>
<dbReference type="AlphaFoldDB" id="U4QMX1"/>
<sequence length="73" mass="8413">MKKILVIGSPGAGKSTFSRRLQKKINLPIIYLDQLFWRSDKTTVSKEEFLSQVKLKMQADAWIMDGNYSDSLF</sequence>
<evidence type="ECO:0000313" key="1">
    <source>
        <dbReference type="EMBL" id="CDI42800.1"/>
    </source>
</evidence>
<reference evidence="1 2" key="1">
    <citation type="submission" date="2013-09" db="EMBL/GenBank/DDBJ databases">
        <title>Draft Genome Sequence of five Lactobacillus helveticus strains CIRM-BIA 101T, 103, 104, 951 and 953 isolated from milk product.</title>
        <authorList>
            <person name="Valence F."/>
            <person name="Chuat V."/>
            <person name="Ma L."/>
            <person name="Creno S."/>
            <person name="Falentin H."/>
            <person name="Lortal S."/>
            <person name="Bizet C."/>
            <person name="Clermont D."/>
            <person name="Loux V."/>
            <person name="Bouchier C."/>
            <person name="Cousin S."/>
        </authorList>
    </citation>
    <scope>NUCLEOTIDE SEQUENCE [LARGE SCALE GENOMIC DNA]</scope>
    <source>
        <strain evidence="1 2">CIRM-BIA 953</strain>
    </source>
</reference>
<name>U4QMX1_LACHE</name>
<proteinExistence type="predicted"/>
<dbReference type="Gene3D" id="3.40.50.300">
    <property type="entry name" value="P-loop containing nucleotide triphosphate hydrolases"/>
    <property type="match status" value="1"/>
</dbReference>
<dbReference type="RefSeq" id="WP_023061624.1">
    <property type="nucleotide sequence ID" value="NZ_CBUH010000123.1"/>
</dbReference>
<dbReference type="PANTHER" id="PTHR37816:SF2">
    <property type="entry name" value="DNA TOPOLOGY MODULATION PROTEIN FLAR-RELATED PROTEIN"/>
    <property type="match status" value="1"/>
</dbReference>
<dbReference type="SUPFAM" id="SSF52540">
    <property type="entry name" value="P-loop containing nucleoside triphosphate hydrolases"/>
    <property type="match status" value="1"/>
</dbReference>
<organism evidence="1 2">
    <name type="scientific">Lactobacillus helveticus CIRM-BIA 953</name>
    <dbReference type="NCBI Taxonomy" id="1226335"/>
    <lineage>
        <taxon>Bacteria</taxon>
        <taxon>Bacillati</taxon>
        <taxon>Bacillota</taxon>
        <taxon>Bacilli</taxon>
        <taxon>Lactobacillales</taxon>
        <taxon>Lactobacillaceae</taxon>
        <taxon>Lactobacillus</taxon>
    </lineage>
</organism>
<dbReference type="InterPro" id="IPR027417">
    <property type="entry name" value="P-loop_NTPase"/>
</dbReference>